<evidence type="ECO:0000256" key="8">
    <source>
        <dbReference type="RuleBase" id="RU003862"/>
    </source>
</evidence>
<dbReference type="GO" id="GO:0035999">
    <property type="term" value="P:tetrahydrofolate interconversion"/>
    <property type="evidence" value="ECO:0007669"/>
    <property type="project" value="UniProtKB-UniPathway"/>
</dbReference>
<dbReference type="GO" id="GO:0071949">
    <property type="term" value="F:FAD binding"/>
    <property type="evidence" value="ECO:0007669"/>
    <property type="project" value="TreeGrafter"/>
</dbReference>
<dbReference type="GO" id="GO:0005829">
    <property type="term" value="C:cytosol"/>
    <property type="evidence" value="ECO:0007669"/>
    <property type="project" value="TreeGrafter"/>
</dbReference>
<dbReference type="GO" id="GO:0106312">
    <property type="term" value="F:methylenetetrahydrofolate reductase (NADH) activity"/>
    <property type="evidence" value="ECO:0007669"/>
    <property type="project" value="UniProtKB-EC"/>
</dbReference>
<comment type="similarity">
    <text evidence="3 8">Belongs to the methylenetetrahydrofolate reductase family.</text>
</comment>
<keyword evidence="4 8" id="KW-0285">Flavoprotein</keyword>
<evidence type="ECO:0000256" key="1">
    <source>
        <dbReference type="ARBA" id="ARBA00001974"/>
    </source>
</evidence>
<dbReference type="InterPro" id="IPR029041">
    <property type="entry name" value="FAD-linked_oxidoreductase-like"/>
</dbReference>
<name>B0TCJ7_HELMI</name>
<dbReference type="HOGENOM" id="CLU_1110003_0_0_9"/>
<dbReference type="EMBL" id="CP000930">
    <property type="protein sequence ID" value="ABZ84023.1"/>
    <property type="molecule type" value="Genomic_DNA"/>
</dbReference>
<dbReference type="SUPFAM" id="SSF51730">
    <property type="entry name" value="FAD-linked oxidoreductase"/>
    <property type="match status" value="1"/>
</dbReference>
<sequence>MMRIYGGLPMTGITVELVPRSEEALISELEMIQQEFPQVMGINIPDLLRFPLRSWDACTCAKRYFATAIPHIRAIDLNPDAPLQMAEQLQQNGIAEVLIVTGDPPQDMSRKVYPTTSIDVIRRFKRELPDMKVYAAIDPYRNSLRKEYDYIKRKIDAGADGFFTQPFFDLRFMEIYGEMLEGQQVFWGISPVTTEKSACYWETKNHVLFPADFEPTLEWNIRFARKVLDFVAQSKANMYFMPIRTDLRAYLRGIFCNP</sequence>
<dbReference type="eggNOG" id="COG0685">
    <property type="taxonomic scope" value="Bacteria"/>
</dbReference>
<dbReference type="GO" id="GO:0009086">
    <property type="term" value="P:methionine biosynthetic process"/>
    <property type="evidence" value="ECO:0007669"/>
    <property type="project" value="TreeGrafter"/>
</dbReference>
<evidence type="ECO:0000256" key="2">
    <source>
        <dbReference type="ARBA" id="ARBA00004777"/>
    </source>
</evidence>
<dbReference type="AlphaFoldDB" id="B0TCJ7"/>
<keyword evidence="5 8" id="KW-0274">FAD</keyword>
<evidence type="ECO:0000313" key="9">
    <source>
        <dbReference type="EMBL" id="ABZ84023.1"/>
    </source>
</evidence>
<comment type="pathway">
    <text evidence="2 8">One-carbon metabolism; tetrahydrofolate interconversion.</text>
</comment>
<dbReference type="Pfam" id="PF02219">
    <property type="entry name" value="MTHFR"/>
    <property type="match status" value="1"/>
</dbReference>
<gene>
    <name evidence="9" type="primary">metF</name>
    <name evidence="9" type="ORF">HM1_1450</name>
</gene>
<evidence type="ECO:0000256" key="7">
    <source>
        <dbReference type="ARBA" id="ARBA00048628"/>
    </source>
</evidence>
<dbReference type="PANTHER" id="PTHR45754:SF3">
    <property type="entry name" value="METHYLENETETRAHYDROFOLATE REDUCTASE (NADPH)"/>
    <property type="match status" value="1"/>
</dbReference>
<dbReference type="UniPathway" id="UPA00193"/>
<evidence type="ECO:0000313" key="10">
    <source>
        <dbReference type="Proteomes" id="UP000008550"/>
    </source>
</evidence>
<dbReference type="STRING" id="498761.HM1_1450"/>
<dbReference type="InterPro" id="IPR003171">
    <property type="entry name" value="Mehydrof_redctse-like"/>
</dbReference>
<organism evidence="9 10">
    <name type="scientific">Heliobacterium modesticaldum (strain ATCC 51547 / Ice1)</name>
    <dbReference type="NCBI Taxonomy" id="498761"/>
    <lineage>
        <taxon>Bacteria</taxon>
        <taxon>Bacillati</taxon>
        <taxon>Bacillota</taxon>
        <taxon>Clostridia</taxon>
        <taxon>Eubacteriales</taxon>
        <taxon>Heliobacteriaceae</taxon>
        <taxon>Heliomicrobium</taxon>
    </lineage>
</organism>
<keyword evidence="6 8" id="KW-0560">Oxidoreductase</keyword>
<evidence type="ECO:0000256" key="3">
    <source>
        <dbReference type="ARBA" id="ARBA00006743"/>
    </source>
</evidence>
<dbReference type="Gene3D" id="3.20.20.220">
    <property type="match status" value="1"/>
</dbReference>
<dbReference type="PANTHER" id="PTHR45754">
    <property type="entry name" value="METHYLENETETRAHYDROFOLATE REDUCTASE"/>
    <property type="match status" value="1"/>
</dbReference>
<comment type="catalytic activity">
    <reaction evidence="7">
        <text>(6S)-5-methyl-5,6,7,8-tetrahydrofolate + NAD(+) = (6R)-5,10-methylene-5,6,7,8-tetrahydrofolate + NADH + H(+)</text>
        <dbReference type="Rhea" id="RHEA:19821"/>
        <dbReference type="ChEBI" id="CHEBI:15378"/>
        <dbReference type="ChEBI" id="CHEBI:15636"/>
        <dbReference type="ChEBI" id="CHEBI:18608"/>
        <dbReference type="ChEBI" id="CHEBI:57540"/>
        <dbReference type="ChEBI" id="CHEBI:57945"/>
        <dbReference type="EC" id="1.5.1.54"/>
    </reaction>
    <physiologicalReaction direction="right-to-left" evidence="7">
        <dbReference type="Rhea" id="RHEA:19823"/>
    </physiologicalReaction>
</comment>
<accession>B0TCJ7</accession>
<proteinExistence type="inferred from homology"/>
<reference evidence="9 10" key="1">
    <citation type="journal article" date="2008" name="J. Bacteriol.">
        <title>The genome of Heliobacterium modesticaldum, a phototrophic representative of the Firmicutes containing the simplest photosynthetic apparatus.</title>
        <authorList>
            <person name="Sattley W.M."/>
            <person name="Madigan M.T."/>
            <person name="Swingley W.D."/>
            <person name="Cheung P.C."/>
            <person name="Clocksin K.M."/>
            <person name="Conrad A.L."/>
            <person name="Dejesa L.C."/>
            <person name="Honchak B.M."/>
            <person name="Jung D.O."/>
            <person name="Karbach L.E."/>
            <person name="Kurdoglu A."/>
            <person name="Lahiri S."/>
            <person name="Mastrian S.D."/>
            <person name="Page L.E."/>
            <person name="Taylor H.L."/>
            <person name="Wang Z.T."/>
            <person name="Raymond J."/>
            <person name="Chen M."/>
            <person name="Blankenship R.E."/>
            <person name="Touchman J.W."/>
        </authorList>
    </citation>
    <scope>NUCLEOTIDE SEQUENCE [LARGE SCALE GENOMIC DNA]</scope>
    <source>
        <strain evidence="10">ATCC 51547 / Ice1</strain>
    </source>
</reference>
<keyword evidence="10" id="KW-1185">Reference proteome</keyword>
<evidence type="ECO:0000256" key="5">
    <source>
        <dbReference type="ARBA" id="ARBA00022827"/>
    </source>
</evidence>
<dbReference type="KEGG" id="hmo:HM1_1450"/>
<protein>
    <recommendedName>
        <fullName evidence="8">Methylenetetrahydrofolate reductase</fullName>
    </recommendedName>
</protein>
<evidence type="ECO:0000256" key="6">
    <source>
        <dbReference type="ARBA" id="ARBA00023002"/>
    </source>
</evidence>
<dbReference type="Proteomes" id="UP000008550">
    <property type="component" value="Chromosome"/>
</dbReference>
<comment type="cofactor">
    <cofactor evidence="1 8">
        <name>FAD</name>
        <dbReference type="ChEBI" id="CHEBI:57692"/>
    </cofactor>
</comment>
<evidence type="ECO:0000256" key="4">
    <source>
        <dbReference type="ARBA" id="ARBA00022630"/>
    </source>
</evidence>